<dbReference type="Pfam" id="PF20274">
    <property type="entry name" value="cREC_REC"/>
    <property type="match status" value="1"/>
</dbReference>
<evidence type="ECO:0000313" key="2">
    <source>
        <dbReference type="Proteomes" id="UP000076623"/>
    </source>
</evidence>
<evidence type="ECO:0000313" key="1">
    <source>
        <dbReference type="EMBL" id="ANC77210.1"/>
    </source>
</evidence>
<dbReference type="AlphaFoldDB" id="A0A160IN30"/>
<proteinExistence type="predicted"/>
<dbReference type="STRING" id="1221500.ABE65_010505"/>
<dbReference type="InterPro" id="IPR046909">
    <property type="entry name" value="cREC_REC"/>
</dbReference>
<keyword evidence="2" id="KW-1185">Reference proteome</keyword>
<dbReference type="Proteomes" id="UP000076623">
    <property type="component" value="Chromosome"/>
</dbReference>
<name>A0A160IN30_9BACL</name>
<sequence>MKKISVFMDDYRSPPDGYVFVETIDECMDLLRNHSIEHLSLDHDLYSRTRNGLMLVKMMINEKLFANRITIHSANSVGGKNMYNCLKQAQKDLIMPHTIIVSLRPLPLKYIPPRVLQHYSDIK</sequence>
<accession>A0A160IN30</accession>
<reference evidence="1 2" key="1">
    <citation type="submission" date="2016-04" db="EMBL/GenBank/DDBJ databases">
        <title>Complete genome sequence of Fictibacillus phosphorivorans G25-29, a strain toxic to nematodes.</title>
        <authorList>
            <person name="Zheng Z."/>
        </authorList>
    </citation>
    <scope>NUCLEOTIDE SEQUENCE [LARGE SCALE GENOMIC DNA]</scope>
    <source>
        <strain evidence="1 2">G25-29</strain>
    </source>
</reference>
<dbReference type="EMBL" id="CP015378">
    <property type="protein sequence ID" value="ANC77210.1"/>
    <property type="molecule type" value="Genomic_DNA"/>
</dbReference>
<protein>
    <submittedName>
        <fullName evidence="1">Uncharacterized protein</fullName>
    </submittedName>
</protein>
<gene>
    <name evidence="1" type="ORF">ABE65_010505</name>
</gene>
<dbReference type="KEGG" id="fpn:ABE65_010505"/>
<organism evidence="1 2">
    <name type="scientific">Fictibacillus phosphorivorans</name>
    <dbReference type="NCBI Taxonomy" id="1221500"/>
    <lineage>
        <taxon>Bacteria</taxon>
        <taxon>Bacillati</taxon>
        <taxon>Bacillota</taxon>
        <taxon>Bacilli</taxon>
        <taxon>Bacillales</taxon>
        <taxon>Fictibacillaceae</taxon>
        <taxon>Fictibacillus</taxon>
    </lineage>
</organism>
<dbReference type="RefSeq" id="WP_066394495.1">
    <property type="nucleotide sequence ID" value="NZ_CP015378.1"/>
</dbReference>
<dbReference type="OrthoDB" id="2614698at2"/>